<dbReference type="Gene3D" id="3.10.180.10">
    <property type="entry name" value="2,3-Dihydroxybiphenyl 1,2-Dioxygenase, domain 1"/>
    <property type="match status" value="1"/>
</dbReference>
<dbReference type="PANTHER" id="PTHR40265:SF1">
    <property type="entry name" value="GLYOXALASE-LIKE DOMAIN-CONTAINING PROTEIN"/>
    <property type="match status" value="1"/>
</dbReference>
<dbReference type="InterPro" id="IPR029068">
    <property type="entry name" value="Glyas_Bleomycin-R_OHBP_Dase"/>
</dbReference>
<evidence type="ECO:0000259" key="1">
    <source>
        <dbReference type="Pfam" id="PF13468"/>
    </source>
</evidence>
<accession>A0A7X5QYS9</accession>
<organism evidence="2 3">
    <name type="scientific">Lysinibacter cavernae</name>
    <dbReference type="NCBI Taxonomy" id="1640652"/>
    <lineage>
        <taxon>Bacteria</taxon>
        <taxon>Bacillati</taxon>
        <taxon>Actinomycetota</taxon>
        <taxon>Actinomycetes</taxon>
        <taxon>Micrococcales</taxon>
        <taxon>Microbacteriaceae</taxon>
        <taxon>Lysinibacter</taxon>
    </lineage>
</organism>
<feature type="domain" description="Glyoxalase-like" evidence="1">
    <location>
        <begin position="7"/>
        <end position="186"/>
    </location>
</feature>
<gene>
    <name evidence="2" type="ORF">FHX76_000145</name>
</gene>
<dbReference type="InterPro" id="IPR025870">
    <property type="entry name" value="Glyoxalase-like_dom"/>
</dbReference>
<reference evidence="2 3" key="1">
    <citation type="submission" date="2020-02" db="EMBL/GenBank/DDBJ databases">
        <title>Sequencing the genomes of 1000 actinobacteria strains.</title>
        <authorList>
            <person name="Klenk H.-P."/>
        </authorList>
    </citation>
    <scope>NUCLEOTIDE SEQUENCE [LARGE SCALE GENOMIC DNA]</scope>
    <source>
        <strain evidence="2 3">DSM 27960</strain>
    </source>
</reference>
<evidence type="ECO:0000313" key="2">
    <source>
        <dbReference type="EMBL" id="NIH52277.1"/>
    </source>
</evidence>
<name>A0A7X5QYS9_9MICO</name>
<keyword evidence="3" id="KW-1185">Reference proteome</keyword>
<evidence type="ECO:0000313" key="3">
    <source>
        <dbReference type="Proteomes" id="UP000541033"/>
    </source>
</evidence>
<comment type="caution">
    <text evidence="2">The sequence shown here is derived from an EMBL/GenBank/DDBJ whole genome shotgun (WGS) entry which is preliminary data.</text>
</comment>
<dbReference type="PANTHER" id="PTHR40265">
    <property type="entry name" value="BLL2707 PROTEIN"/>
    <property type="match status" value="1"/>
</dbReference>
<dbReference type="SUPFAM" id="SSF54593">
    <property type="entry name" value="Glyoxalase/Bleomycin resistance protein/Dihydroxybiphenyl dioxygenase"/>
    <property type="match status" value="1"/>
</dbReference>
<dbReference type="AlphaFoldDB" id="A0A7X5QYS9"/>
<dbReference type="EMBL" id="JAAMOX010000001">
    <property type="protein sequence ID" value="NIH52277.1"/>
    <property type="molecule type" value="Genomic_DNA"/>
</dbReference>
<sequence length="214" mass="22974">MTFPNILDHVVLASNSLPDAVSYFEELTGVTPQRGGDHVTGTSNSLVTFTVNGEPSIHYLEIIGPNPARTEKLDNNVFGINTRTEPGLAGYSVRPESLDDFSVALKDAGVEPNQIGDLARETPEGDLLSWRIISGNHNGAVSPIPFSIDWGTTPHPSATTKPTVELVSLIARTPNPEKTRATLEQLGVDIVVEQADEPSLELVIDTPKGRITLS</sequence>
<proteinExistence type="predicted"/>
<protein>
    <recommendedName>
        <fullName evidence="1">Glyoxalase-like domain-containing protein</fullName>
    </recommendedName>
</protein>
<dbReference type="Proteomes" id="UP000541033">
    <property type="component" value="Unassembled WGS sequence"/>
</dbReference>
<dbReference type="RefSeq" id="WP_167146601.1">
    <property type="nucleotide sequence ID" value="NZ_JAAMOX010000001.1"/>
</dbReference>
<dbReference type="Pfam" id="PF13468">
    <property type="entry name" value="Glyoxalase_3"/>
    <property type="match status" value="1"/>
</dbReference>